<reference evidence="1" key="1">
    <citation type="submission" date="2023-11" db="EMBL/GenBank/DDBJ databases">
        <title>Gracilibacillus pellucida a moderately halophilic bacterium isolated from saline soil in Xinjiang province.</title>
        <authorList>
            <person name="Zhang Z."/>
            <person name="Tan F."/>
            <person name="Wang Y."/>
            <person name="Xia M."/>
        </authorList>
    </citation>
    <scope>NUCLEOTIDE SEQUENCE</scope>
    <source>
        <strain evidence="1">S3-1-1</strain>
    </source>
</reference>
<sequence length="324" mass="37384">MAVANHEQDKKLITILIPAYNEEEVLEQLINRLEIVKGSNSHYNFEFLFVNDGSEDHTLQILKKYNANTHYIRYVDLSRNFGKEIAMLAGFDYTKGDAVVILDADLQQPPELISEMIEWWEKGYEDVYAVREKREEESRLKEWTSKLYYKLLQKMSSENVYPLAGDFRLLDKKCIEALQGLREAERYTKGMYGWIGFKKKELTYYANGRAAGVTKWSWTQLFKLAINGITSYSTVPLKVWSYVGFIISILAFFSLAYEMGKTILYGTDVSGYPTMIAAILFLGGIQLISLGFIGEYLGRVFVETKGRPPYFVREKSSEKIKLKD</sequence>
<comment type="caution">
    <text evidence="1">The sequence shown here is derived from an EMBL/GenBank/DDBJ whole genome shotgun (WGS) entry which is preliminary data.</text>
</comment>
<protein>
    <submittedName>
        <fullName evidence="1">Glycosyltransferase family 2 protein</fullName>
        <ecNumber evidence="1">2.4.-.-</ecNumber>
    </submittedName>
</protein>
<dbReference type="EC" id="2.4.-.-" evidence="1"/>
<accession>A0ACC6M7D2</accession>
<dbReference type="Proteomes" id="UP001277972">
    <property type="component" value="Unassembled WGS sequence"/>
</dbReference>
<dbReference type="EMBL" id="JAWZSR010000007">
    <property type="protein sequence ID" value="MDX8046773.1"/>
    <property type="molecule type" value="Genomic_DNA"/>
</dbReference>
<evidence type="ECO:0000313" key="2">
    <source>
        <dbReference type="Proteomes" id="UP001277972"/>
    </source>
</evidence>
<keyword evidence="1" id="KW-0808">Transferase</keyword>
<keyword evidence="2" id="KW-1185">Reference proteome</keyword>
<proteinExistence type="predicted"/>
<organism evidence="1 2">
    <name type="scientific">Gracilibacillus pellucidus</name>
    <dbReference type="NCBI Taxonomy" id="3095368"/>
    <lineage>
        <taxon>Bacteria</taxon>
        <taxon>Bacillati</taxon>
        <taxon>Bacillota</taxon>
        <taxon>Bacilli</taxon>
        <taxon>Bacillales</taxon>
        <taxon>Bacillaceae</taxon>
        <taxon>Gracilibacillus</taxon>
    </lineage>
</organism>
<name>A0ACC6M7D2_9BACI</name>
<gene>
    <name evidence="1" type="ORF">SH601_12345</name>
</gene>
<keyword evidence="1" id="KW-0328">Glycosyltransferase</keyword>
<evidence type="ECO:0000313" key="1">
    <source>
        <dbReference type="EMBL" id="MDX8046773.1"/>
    </source>
</evidence>